<dbReference type="Gene3D" id="3.30.70.100">
    <property type="match status" value="1"/>
</dbReference>
<dbReference type="PANTHER" id="PTHR33178:SF10">
    <property type="entry name" value="STRESS-RESPONSE A_B BARREL DOMAIN-CONTAINING PROTEIN"/>
    <property type="match status" value="1"/>
</dbReference>
<organism evidence="4 5">
    <name type="scientific">Allorhodopirellula heiligendammensis</name>
    <dbReference type="NCBI Taxonomy" id="2714739"/>
    <lineage>
        <taxon>Bacteria</taxon>
        <taxon>Pseudomonadati</taxon>
        <taxon>Planctomycetota</taxon>
        <taxon>Planctomycetia</taxon>
        <taxon>Pirellulales</taxon>
        <taxon>Pirellulaceae</taxon>
        <taxon>Allorhodopirellula</taxon>
    </lineage>
</organism>
<accession>A0A5C6BD27</accession>
<dbReference type="InterPro" id="IPR044662">
    <property type="entry name" value="HS1/DABB1-like"/>
</dbReference>
<protein>
    <submittedName>
        <fullName evidence="4">Stress responsive A/B Barrel Domain protein</fullName>
    </submittedName>
</protein>
<dbReference type="EMBL" id="SJPU01000006">
    <property type="protein sequence ID" value="TWU09860.1"/>
    <property type="molecule type" value="Genomic_DNA"/>
</dbReference>
<dbReference type="Proteomes" id="UP000319908">
    <property type="component" value="Unassembled WGS sequence"/>
</dbReference>
<dbReference type="SMART" id="SM00886">
    <property type="entry name" value="Dabb"/>
    <property type="match status" value="1"/>
</dbReference>
<evidence type="ECO:0000313" key="4">
    <source>
        <dbReference type="EMBL" id="TWU09860.1"/>
    </source>
</evidence>
<evidence type="ECO:0000256" key="1">
    <source>
        <dbReference type="ARBA" id="ARBA00011738"/>
    </source>
</evidence>
<gene>
    <name evidence="4" type="ORF">Poly21_54070</name>
</gene>
<dbReference type="InterPro" id="IPR013097">
    <property type="entry name" value="Dabb"/>
</dbReference>
<sequence>MKSTLFTLLALGLLAVATMQITATGSEAKPAAKQLRHMVMFGFKDSSSEADVQGVVDAFKKLPSEIPSIVAFEHGLNNSPEGLNDGLTHCFLLTFADEAGRAEYLPHPAHKAFGKTLKPHLEKVVVVDYWAE</sequence>
<dbReference type="AlphaFoldDB" id="A0A5C6BD27"/>
<evidence type="ECO:0000259" key="3">
    <source>
        <dbReference type="PROSITE" id="PS51502"/>
    </source>
</evidence>
<keyword evidence="2" id="KW-0732">Signal</keyword>
<evidence type="ECO:0000256" key="2">
    <source>
        <dbReference type="SAM" id="SignalP"/>
    </source>
</evidence>
<proteinExistence type="predicted"/>
<comment type="caution">
    <text evidence="4">The sequence shown here is derived from an EMBL/GenBank/DDBJ whole genome shotgun (WGS) entry which is preliminary data.</text>
</comment>
<name>A0A5C6BD27_9BACT</name>
<dbReference type="InterPro" id="IPR011008">
    <property type="entry name" value="Dimeric_a/b-barrel"/>
</dbReference>
<feature type="chain" id="PRO_5023057752" evidence="2">
    <location>
        <begin position="29"/>
        <end position="132"/>
    </location>
</feature>
<reference evidence="4 5" key="1">
    <citation type="journal article" date="2020" name="Antonie Van Leeuwenhoek">
        <title>Rhodopirellula heiligendammensis sp. nov., Rhodopirellula pilleata sp. nov., and Rhodopirellula solitaria sp. nov. isolated from natural or artificial marine surfaces in Northern Germany and California, USA, and emended description of the genus Rhodopirellula.</title>
        <authorList>
            <person name="Kallscheuer N."/>
            <person name="Wiegand S."/>
            <person name="Jogler M."/>
            <person name="Boedeker C."/>
            <person name="Peeters S.H."/>
            <person name="Rast P."/>
            <person name="Heuer A."/>
            <person name="Jetten M.S.M."/>
            <person name="Rohde M."/>
            <person name="Jogler C."/>
        </authorList>
    </citation>
    <scope>NUCLEOTIDE SEQUENCE [LARGE SCALE GENOMIC DNA]</scope>
    <source>
        <strain evidence="4 5">Poly21</strain>
    </source>
</reference>
<feature type="domain" description="Stress-response A/B barrel" evidence="3">
    <location>
        <begin position="35"/>
        <end position="129"/>
    </location>
</feature>
<dbReference type="PROSITE" id="PS51502">
    <property type="entry name" value="S_R_A_B_BARREL"/>
    <property type="match status" value="1"/>
</dbReference>
<dbReference type="SUPFAM" id="SSF54909">
    <property type="entry name" value="Dimeric alpha+beta barrel"/>
    <property type="match status" value="1"/>
</dbReference>
<feature type="signal peptide" evidence="2">
    <location>
        <begin position="1"/>
        <end position="28"/>
    </location>
</feature>
<keyword evidence="5" id="KW-1185">Reference proteome</keyword>
<comment type="subunit">
    <text evidence="1">Homodimer.</text>
</comment>
<evidence type="ECO:0000313" key="5">
    <source>
        <dbReference type="Proteomes" id="UP000319908"/>
    </source>
</evidence>
<dbReference type="PANTHER" id="PTHR33178">
    <property type="match status" value="1"/>
</dbReference>
<dbReference type="RefSeq" id="WP_302120573.1">
    <property type="nucleotide sequence ID" value="NZ_SJPU01000006.1"/>
</dbReference>
<dbReference type="Pfam" id="PF07876">
    <property type="entry name" value="Dabb"/>
    <property type="match status" value="1"/>
</dbReference>